<evidence type="ECO:0000313" key="2">
    <source>
        <dbReference type="Proteomes" id="UP000036681"/>
    </source>
</evidence>
<organism evidence="2 3">
    <name type="scientific">Ascaris lumbricoides</name>
    <name type="common">Giant roundworm</name>
    <dbReference type="NCBI Taxonomy" id="6252"/>
    <lineage>
        <taxon>Eukaryota</taxon>
        <taxon>Metazoa</taxon>
        <taxon>Ecdysozoa</taxon>
        <taxon>Nematoda</taxon>
        <taxon>Chromadorea</taxon>
        <taxon>Rhabditida</taxon>
        <taxon>Spirurina</taxon>
        <taxon>Ascaridomorpha</taxon>
        <taxon>Ascaridoidea</taxon>
        <taxon>Ascarididae</taxon>
        <taxon>Ascaris</taxon>
    </lineage>
</organism>
<dbReference type="AlphaFoldDB" id="A0A0M3I908"/>
<keyword evidence="2" id="KW-1185">Reference proteome</keyword>
<keyword evidence="1" id="KW-0812">Transmembrane</keyword>
<accession>A0A0M3I908</accession>
<proteinExistence type="predicted"/>
<name>A0A0M3I908_ASCLU</name>
<sequence>MSSMLRVVRSAFNAPRCMYSCRRYLHEATSSSASNSPKNDVTNMDLIEERIKKRAESREERVGNQTLRWNYRSEIVQGLQLDRAHRNIWISFALIIIFGFTAFVKVKGDVIKSRKADMAERERIRKELNLTGERRKDVSIV</sequence>
<reference evidence="3" key="1">
    <citation type="submission" date="2017-02" db="UniProtKB">
        <authorList>
            <consortium name="WormBaseParasite"/>
        </authorList>
    </citation>
    <scope>IDENTIFICATION</scope>
</reference>
<evidence type="ECO:0000256" key="1">
    <source>
        <dbReference type="SAM" id="Phobius"/>
    </source>
</evidence>
<dbReference type="WBParaSite" id="ALUE_0001388901-mRNA-1">
    <property type="protein sequence ID" value="ALUE_0001388901-mRNA-1"/>
    <property type="gene ID" value="ALUE_0001388901"/>
</dbReference>
<keyword evidence="1" id="KW-1133">Transmembrane helix</keyword>
<protein>
    <submittedName>
        <fullName evidence="3">Uncharacterized protein</fullName>
    </submittedName>
</protein>
<dbReference type="Proteomes" id="UP000036681">
    <property type="component" value="Unplaced"/>
</dbReference>
<evidence type="ECO:0000313" key="3">
    <source>
        <dbReference type="WBParaSite" id="ALUE_0001388901-mRNA-1"/>
    </source>
</evidence>
<feature type="transmembrane region" description="Helical" evidence="1">
    <location>
        <begin position="88"/>
        <end position="106"/>
    </location>
</feature>
<keyword evidence="1" id="KW-0472">Membrane</keyword>